<organism evidence="1 2">
    <name type="scientific">Peribacillus deserti</name>
    <dbReference type="NCBI Taxonomy" id="673318"/>
    <lineage>
        <taxon>Bacteria</taxon>
        <taxon>Bacillati</taxon>
        <taxon>Bacillota</taxon>
        <taxon>Bacilli</taxon>
        <taxon>Bacillales</taxon>
        <taxon>Bacillaceae</taxon>
        <taxon>Peribacillus</taxon>
    </lineage>
</organism>
<dbReference type="EMBL" id="JAFBFI010000002">
    <property type="protein sequence ID" value="MBM7691157.1"/>
    <property type="molecule type" value="Genomic_DNA"/>
</dbReference>
<keyword evidence="2" id="KW-1185">Reference proteome</keyword>
<keyword evidence="1" id="KW-0689">Ribosomal protein</keyword>
<dbReference type="RefSeq" id="WP_204538200.1">
    <property type="nucleotide sequence ID" value="NZ_JAFBFI010000002.1"/>
</dbReference>
<proteinExistence type="predicted"/>
<keyword evidence="1" id="KW-0687">Ribonucleoprotein</keyword>
<accession>A0ABS2QDB4</accession>
<name>A0ABS2QDB4_9BACI</name>
<gene>
    <name evidence="1" type="ORF">JOC77_000562</name>
</gene>
<evidence type="ECO:0000313" key="2">
    <source>
        <dbReference type="Proteomes" id="UP000823486"/>
    </source>
</evidence>
<dbReference type="Proteomes" id="UP000823486">
    <property type="component" value="Unassembled WGS sequence"/>
</dbReference>
<sequence>MEISQIKKLLEDLACSPYMESRVSHTLSHKDKQMLEISYQGENRTYQIVKIENQSVEHYADVNSAALAISTMINHQLKTEYMNLIH</sequence>
<dbReference type="GO" id="GO:0005840">
    <property type="term" value="C:ribosome"/>
    <property type="evidence" value="ECO:0007669"/>
    <property type="project" value="UniProtKB-KW"/>
</dbReference>
<protein>
    <submittedName>
        <fullName evidence="1">Ribosomal protein S8E</fullName>
    </submittedName>
</protein>
<reference evidence="1 2" key="1">
    <citation type="submission" date="2021-01" db="EMBL/GenBank/DDBJ databases">
        <title>Genomic Encyclopedia of Type Strains, Phase IV (KMG-IV): sequencing the most valuable type-strain genomes for metagenomic binning, comparative biology and taxonomic classification.</title>
        <authorList>
            <person name="Goeker M."/>
        </authorList>
    </citation>
    <scope>NUCLEOTIDE SEQUENCE [LARGE SCALE GENOMIC DNA]</scope>
    <source>
        <strain evidence="1 2">DSM 105482</strain>
    </source>
</reference>
<comment type="caution">
    <text evidence="1">The sequence shown here is derived from an EMBL/GenBank/DDBJ whole genome shotgun (WGS) entry which is preliminary data.</text>
</comment>
<evidence type="ECO:0000313" key="1">
    <source>
        <dbReference type="EMBL" id="MBM7691157.1"/>
    </source>
</evidence>